<organism evidence="9 10">
    <name type="scientific">Sulfurimonas sediminis</name>
    <dbReference type="NCBI Taxonomy" id="2590020"/>
    <lineage>
        <taxon>Bacteria</taxon>
        <taxon>Pseudomonadati</taxon>
        <taxon>Campylobacterota</taxon>
        <taxon>Epsilonproteobacteria</taxon>
        <taxon>Campylobacterales</taxon>
        <taxon>Sulfurimonadaceae</taxon>
        <taxon>Sulfurimonas</taxon>
    </lineage>
</organism>
<evidence type="ECO:0000256" key="1">
    <source>
        <dbReference type="ARBA" id="ARBA00004651"/>
    </source>
</evidence>
<keyword evidence="10" id="KW-1185">Reference proteome</keyword>
<feature type="transmembrane region" description="Helical" evidence="7">
    <location>
        <begin position="312"/>
        <end position="339"/>
    </location>
</feature>
<evidence type="ECO:0000256" key="3">
    <source>
        <dbReference type="ARBA" id="ARBA00022475"/>
    </source>
</evidence>
<dbReference type="RefSeq" id="WP_193149734.1">
    <property type="nucleotide sequence ID" value="NZ_CP041235.1"/>
</dbReference>
<feature type="domain" description="ABC3 transporter permease C-terminal" evidence="8">
    <location>
        <begin position="268"/>
        <end position="389"/>
    </location>
</feature>
<reference evidence="9 10" key="1">
    <citation type="submission" date="2019-06" db="EMBL/GenBank/DDBJ databases">
        <title>Sulfurimonas gotlandica sp. nov., a chemoautotrophic and psychrotolerant epsilonproteobacterium isolated from a pelagic redoxcline, and an emended description of the genus Sulfurimonas.</title>
        <authorList>
            <person name="Wang S."/>
            <person name="Jiang L."/>
            <person name="Shao Z."/>
        </authorList>
    </citation>
    <scope>NUCLEOTIDE SEQUENCE [LARGE SCALE GENOMIC DNA]</scope>
    <source>
        <strain evidence="9 10">S2-6</strain>
    </source>
</reference>
<evidence type="ECO:0000313" key="10">
    <source>
        <dbReference type="Proteomes" id="UP000593719"/>
    </source>
</evidence>
<name>A0A7M1B1L5_9BACT</name>
<keyword evidence="5 7" id="KW-1133">Transmembrane helix</keyword>
<dbReference type="PANTHER" id="PTHR30489">
    <property type="entry name" value="LIPOPROTEIN-RELEASING SYSTEM TRANSMEMBRANE PROTEIN LOLE"/>
    <property type="match status" value="1"/>
</dbReference>
<gene>
    <name evidence="9" type="ORF">FJR45_06520</name>
</gene>
<dbReference type="Proteomes" id="UP000593719">
    <property type="component" value="Chromosome"/>
</dbReference>
<accession>A0A7M1B1L5</accession>
<evidence type="ECO:0000256" key="4">
    <source>
        <dbReference type="ARBA" id="ARBA00022692"/>
    </source>
</evidence>
<dbReference type="PANTHER" id="PTHR30489:SF0">
    <property type="entry name" value="LIPOPROTEIN-RELEASING SYSTEM TRANSMEMBRANE PROTEIN LOLE"/>
    <property type="match status" value="1"/>
</dbReference>
<dbReference type="AlphaFoldDB" id="A0A7M1B1L5"/>
<keyword evidence="6 7" id="KW-0472">Membrane</keyword>
<evidence type="ECO:0000256" key="6">
    <source>
        <dbReference type="ARBA" id="ARBA00023136"/>
    </source>
</evidence>
<evidence type="ECO:0000313" key="9">
    <source>
        <dbReference type="EMBL" id="QOP43621.1"/>
    </source>
</evidence>
<dbReference type="InterPro" id="IPR003838">
    <property type="entry name" value="ABC3_permease_C"/>
</dbReference>
<feature type="transmembrane region" description="Helical" evidence="7">
    <location>
        <begin position="21"/>
        <end position="48"/>
    </location>
</feature>
<comment type="subcellular location">
    <subcellularLocation>
        <location evidence="1">Cell membrane</location>
        <topology evidence="1">Multi-pass membrane protein</topology>
    </subcellularLocation>
</comment>
<evidence type="ECO:0000256" key="7">
    <source>
        <dbReference type="SAM" id="Phobius"/>
    </source>
</evidence>
<evidence type="ECO:0000256" key="5">
    <source>
        <dbReference type="ARBA" id="ARBA00022989"/>
    </source>
</evidence>
<proteinExistence type="inferred from homology"/>
<dbReference type="Pfam" id="PF02687">
    <property type="entry name" value="FtsX"/>
    <property type="match status" value="1"/>
</dbReference>
<keyword evidence="3" id="KW-1003">Cell membrane</keyword>
<feature type="transmembrane region" description="Helical" evidence="7">
    <location>
        <begin position="266"/>
        <end position="291"/>
    </location>
</feature>
<sequence>MKKSIVSYLVKRFLRFDKDQPFIFISALLAFIGITLGVMVLLIAMALMNGFDKEFKDKLTVMNYPLTIIPKFYGAVNSNLLMDLEAKFPHLQFSPYIQSSVMARSGSRLEGGYLFGVNLEDEAKVNSVLAKAITGHTFKKFDVVVGKTLKEEFNLHVNDKLMYIFTNVEPGGLSVTPKIKRFKIKSFFDSGLSAYDKAYSYTTLEAMQTIEHMAANEYDGIHIYSKYPRKDIEKIKKVLPISVTVKGWWEDNMNFFAALEMEKTSLFIVLMLIILIASINIISSLLMTVMNRRGEIALLLSLGATTSEIKKVFLYLGIVIGITGILAGIVFGLSGIWLLSTFDIVSLPKDVYPTSRLPLDLTLHDFVFIVAGAFGIVVASSYYPAKKASEVDILTVLRNE</sequence>
<dbReference type="InterPro" id="IPR051447">
    <property type="entry name" value="Lipoprotein-release_system"/>
</dbReference>
<dbReference type="EMBL" id="CP041235">
    <property type="protein sequence ID" value="QOP43621.1"/>
    <property type="molecule type" value="Genomic_DNA"/>
</dbReference>
<feature type="transmembrane region" description="Helical" evidence="7">
    <location>
        <begin position="366"/>
        <end position="385"/>
    </location>
</feature>
<keyword evidence="4 7" id="KW-0812">Transmembrane</keyword>
<protein>
    <submittedName>
        <fullName evidence="9">ABC transporter permease</fullName>
    </submittedName>
</protein>
<dbReference type="KEGG" id="ssei:FJR45_06520"/>
<dbReference type="GO" id="GO:0098797">
    <property type="term" value="C:plasma membrane protein complex"/>
    <property type="evidence" value="ECO:0007669"/>
    <property type="project" value="TreeGrafter"/>
</dbReference>
<dbReference type="GO" id="GO:0044874">
    <property type="term" value="P:lipoprotein localization to outer membrane"/>
    <property type="evidence" value="ECO:0007669"/>
    <property type="project" value="TreeGrafter"/>
</dbReference>
<evidence type="ECO:0000256" key="2">
    <source>
        <dbReference type="ARBA" id="ARBA00005236"/>
    </source>
</evidence>
<evidence type="ECO:0000259" key="8">
    <source>
        <dbReference type="Pfam" id="PF02687"/>
    </source>
</evidence>
<comment type="similarity">
    <text evidence="2">Belongs to the ABC-4 integral membrane protein family. LolC/E subfamily.</text>
</comment>